<dbReference type="CDD" id="cd00302">
    <property type="entry name" value="cytochrome_P450"/>
    <property type="match status" value="1"/>
</dbReference>
<dbReference type="EMBL" id="JADGJD010000029">
    <property type="protein sequence ID" value="KAJ3056541.1"/>
    <property type="molecule type" value="Genomic_DNA"/>
</dbReference>
<keyword evidence="5 7" id="KW-0408">Iron</keyword>
<dbReference type="Pfam" id="PF00067">
    <property type="entry name" value="p450"/>
    <property type="match status" value="1"/>
</dbReference>
<keyword evidence="14" id="KW-1185">Reference proteome</keyword>
<dbReference type="InterPro" id="IPR005103">
    <property type="entry name" value="AA9_LPMO"/>
</dbReference>
<dbReference type="GO" id="GO:0020037">
    <property type="term" value="F:heme binding"/>
    <property type="evidence" value="ECO:0007669"/>
    <property type="project" value="InterPro"/>
</dbReference>
<dbReference type="Proteomes" id="UP001212841">
    <property type="component" value="Unassembled WGS sequence"/>
</dbReference>
<evidence type="ECO:0000256" key="3">
    <source>
        <dbReference type="ARBA" id="ARBA00022723"/>
    </source>
</evidence>
<dbReference type="GO" id="GO:0005576">
    <property type="term" value="C:extracellular region"/>
    <property type="evidence" value="ECO:0007669"/>
    <property type="project" value="UniProtKB-SubCell"/>
</dbReference>
<evidence type="ECO:0000256" key="6">
    <source>
        <dbReference type="ARBA" id="ARBA00023033"/>
    </source>
</evidence>
<keyword evidence="9" id="KW-0175">Coiled coil</keyword>
<comment type="cofactor">
    <cofactor evidence="7">
        <name>heme</name>
        <dbReference type="ChEBI" id="CHEBI:30413"/>
    </cofactor>
</comment>
<evidence type="ECO:0000256" key="1">
    <source>
        <dbReference type="ARBA" id="ARBA00010617"/>
    </source>
</evidence>
<dbReference type="Gene3D" id="1.10.630.10">
    <property type="entry name" value="Cytochrome P450"/>
    <property type="match status" value="1"/>
</dbReference>
<evidence type="ECO:0000259" key="12">
    <source>
        <dbReference type="Pfam" id="PF03443"/>
    </source>
</evidence>
<keyword evidence="6" id="KW-0503">Monooxygenase</keyword>
<evidence type="ECO:0000313" key="14">
    <source>
        <dbReference type="Proteomes" id="UP001212841"/>
    </source>
</evidence>
<sequence length="761" mass="83134">MFKALAILALAASAQAHYFVDSINGETSCLRALVLNAENSPVTGNAINTADITCGSARPGPAASAITLAAGSTVSAKYNPGAYHAGPCAVYVQKKGTSTWAKIHEYLYQGNSWCSDWITQNGNTYKFTVPSQLESGEYVFRVEHLGLHVAQSAGGAQFYIRCFDAIVTGGGGQTPSPQVSFPGAYSTTTPGVVWNMYGNNGNSAYPRYGPAVATFSGSSSGGNPGGNPTTTEPTRTTTTTTTTQQANCAQKSTLNPDNVISILSHIKDPAVIASVSAVSISYLIYSLFFKPPPTNAVEFTNGTLPILGIVPVFARHKNQFYKVLDMVSEQCGTFGYFRALHTQIYMISDGVLGKEMLNSVFDRFRRADSLRRTLGGIIGNPNVIILLDDEPWKAHRKILVSSMSTSHLLKSIPQINGTLDDLIATWEEQRLKGDDVVDVQKNMSDVALEALCRALLNIKFDVFNRNGGGKYGDASKHVEGMARGMDERVGKTALQVMFLKSDHKASMDALRALMKQLIEEKRELIAKRGDAKPDDSEVDVIETLITHPDGLSDHDLIDELLIFFIAGHETSANTMATTLKLLAEFPGYQDRIYQELVDCLGTNAAGLANFPATNEEMMRLKLVDASIKEALRLHPVAPAASRHTRVPVTLGGKYLIPAGVDVMVNIRHMQRNPAFWPDAETFKPERWFEPETVKNPHYMPFAHGPQVCLGMRWANIEMRLTIARIVGKYKLELVPGQVFEEKMVMTIGFKDGIRIKLTPRG</sequence>
<evidence type="ECO:0000256" key="7">
    <source>
        <dbReference type="PIRSR" id="PIRSR602401-1"/>
    </source>
</evidence>
<keyword evidence="8" id="KW-0136">Cellulose degradation</keyword>
<comment type="subcellular location">
    <subcellularLocation>
        <location evidence="8">Secreted</location>
    </subcellularLocation>
</comment>
<evidence type="ECO:0000256" key="8">
    <source>
        <dbReference type="RuleBase" id="RU368122"/>
    </source>
</evidence>
<keyword evidence="2 7" id="KW-0349">Heme</keyword>
<evidence type="ECO:0000256" key="2">
    <source>
        <dbReference type="ARBA" id="ARBA00022617"/>
    </source>
</evidence>
<dbReference type="PRINTS" id="PR00385">
    <property type="entry name" value="P450"/>
</dbReference>
<evidence type="ECO:0000256" key="10">
    <source>
        <dbReference type="SAM" id="MobiDB-lite"/>
    </source>
</evidence>
<dbReference type="Pfam" id="PF03443">
    <property type="entry name" value="AA9"/>
    <property type="match status" value="1"/>
</dbReference>
<dbReference type="GO" id="GO:0004497">
    <property type="term" value="F:monooxygenase activity"/>
    <property type="evidence" value="ECO:0007669"/>
    <property type="project" value="UniProtKB-KW"/>
</dbReference>
<feature type="domain" description="Auxiliary Activity family 9 catalytic" evidence="12">
    <location>
        <begin position="27"/>
        <end position="205"/>
    </location>
</feature>
<comment type="catalytic activity">
    <reaction evidence="8">
        <text>[(1-&gt;4)-beta-D-glucosyl]n+m + reduced acceptor + O2 = 4-dehydro-beta-D-glucosyl-[(1-&gt;4)-beta-D-glucosyl]n-1 + [(1-&gt;4)-beta-D-glucosyl]m + acceptor + H2O.</text>
        <dbReference type="EC" id="1.14.99.56"/>
    </reaction>
</comment>
<comment type="domain">
    <text evidence="8">Has a modular structure: an endo-beta-1,4-glucanase catalytic module at the N-terminus, a linker rich in serines and threonines, and a C-terminal carbohydrate-binding module (CBM).</text>
</comment>
<keyword evidence="8" id="KW-0964">Secreted</keyword>
<dbReference type="SUPFAM" id="SSF48264">
    <property type="entry name" value="Cytochrome P450"/>
    <property type="match status" value="1"/>
</dbReference>
<dbReference type="PRINTS" id="PR00463">
    <property type="entry name" value="EP450I"/>
</dbReference>
<proteinExistence type="inferred from homology"/>
<dbReference type="GO" id="GO:0030245">
    <property type="term" value="P:cellulose catabolic process"/>
    <property type="evidence" value="ECO:0007669"/>
    <property type="project" value="UniProtKB-UniRule"/>
</dbReference>
<dbReference type="InterPro" id="IPR002401">
    <property type="entry name" value="Cyt_P450_E_grp-I"/>
</dbReference>
<evidence type="ECO:0000256" key="9">
    <source>
        <dbReference type="SAM" id="Coils"/>
    </source>
</evidence>
<dbReference type="PANTHER" id="PTHR24291">
    <property type="entry name" value="CYTOCHROME P450 FAMILY 4"/>
    <property type="match status" value="1"/>
</dbReference>
<keyword evidence="4" id="KW-0560">Oxidoreductase</keyword>
<evidence type="ECO:0000256" key="11">
    <source>
        <dbReference type="SAM" id="SignalP"/>
    </source>
</evidence>
<dbReference type="InterPro" id="IPR050196">
    <property type="entry name" value="Cytochrome_P450_Monoox"/>
</dbReference>
<dbReference type="GO" id="GO:0005506">
    <property type="term" value="F:iron ion binding"/>
    <property type="evidence" value="ECO:0007669"/>
    <property type="project" value="InterPro"/>
</dbReference>
<dbReference type="InterPro" id="IPR036396">
    <property type="entry name" value="Cyt_P450_sf"/>
</dbReference>
<evidence type="ECO:0000256" key="5">
    <source>
        <dbReference type="ARBA" id="ARBA00023004"/>
    </source>
</evidence>
<feature type="chain" id="PRO_5042297622" description="AA9 family lytic polysaccharide monooxygenase" evidence="11">
    <location>
        <begin position="17"/>
        <end position="761"/>
    </location>
</feature>
<feature type="binding site" description="axial binding residue" evidence="7">
    <location>
        <position position="708"/>
    </location>
    <ligand>
        <name>heme</name>
        <dbReference type="ChEBI" id="CHEBI:30413"/>
    </ligand>
    <ligandPart>
        <name>Fe</name>
        <dbReference type="ChEBI" id="CHEBI:18248"/>
    </ligandPart>
</feature>
<gene>
    <name evidence="13" type="ORF">HK097_006174</name>
</gene>
<dbReference type="GO" id="GO:0016705">
    <property type="term" value="F:oxidoreductase activity, acting on paired donors, with incorporation or reduction of molecular oxygen"/>
    <property type="evidence" value="ECO:0007669"/>
    <property type="project" value="InterPro"/>
</dbReference>
<organism evidence="13 14">
    <name type="scientific">Rhizophlyctis rosea</name>
    <dbReference type="NCBI Taxonomy" id="64517"/>
    <lineage>
        <taxon>Eukaryota</taxon>
        <taxon>Fungi</taxon>
        <taxon>Fungi incertae sedis</taxon>
        <taxon>Chytridiomycota</taxon>
        <taxon>Chytridiomycota incertae sedis</taxon>
        <taxon>Chytridiomycetes</taxon>
        <taxon>Rhizophlyctidales</taxon>
        <taxon>Rhizophlyctidaceae</taxon>
        <taxon>Rhizophlyctis</taxon>
    </lineage>
</organism>
<keyword evidence="8" id="KW-0624">Polysaccharide degradation</keyword>
<keyword evidence="11" id="KW-0732">Signal</keyword>
<evidence type="ECO:0000313" key="13">
    <source>
        <dbReference type="EMBL" id="KAJ3056541.1"/>
    </source>
</evidence>
<dbReference type="GO" id="GO:0008810">
    <property type="term" value="F:cellulase activity"/>
    <property type="evidence" value="ECO:0007669"/>
    <property type="project" value="UniProtKB-UniRule"/>
</dbReference>
<name>A0AAD5SJU0_9FUNG</name>
<feature type="compositionally biased region" description="Low complexity" evidence="10">
    <location>
        <begin position="226"/>
        <end position="243"/>
    </location>
</feature>
<comment type="similarity">
    <text evidence="1">Belongs to the cytochrome P450 family.</text>
</comment>
<protein>
    <recommendedName>
        <fullName evidence="8">AA9 family lytic polysaccharide monooxygenase</fullName>
        <ecNumber evidence="8">1.14.99.56</ecNumber>
    </recommendedName>
    <alternativeName>
        <fullName evidence="8">Endo-beta-1,4-glucanase</fullName>
    </alternativeName>
    <alternativeName>
        <fullName evidence="8">Glycosyl hydrolase 61 family protein</fullName>
    </alternativeName>
</protein>
<keyword evidence="8" id="KW-0119">Carbohydrate metabolism</keyword>
<dbReference type="GO" id="GO:0030248">
    <property type="term" value="F:cellulose binding"/>
    <property type="evidence" value="ECO:0007669"/>
    <property type="project" value="UniProtKB-UniRule"/>
</dbReference>
<dbReference type="InterPro" id="IPR001128">
    <property type="entry name" value="Cyt_P450"/>
</dbReference>
<keyword evidence="3 7" id="KW-0479">Metal-binding</keyword>
<dbReference type="EC" id="1.14.99.56" evidence="8"/>
<comment type="caution">
    <text evidence="13">The sequence shown here is derived from an EMBL/GenBank/DDBJ whole genome shotgun (WGS) entry which is preliminary data.</text>
</comment>
<comment type="function">
    <text evidence="8">Lytic polysaccharide monooxygenase (LMPO) that depolymerizes crystalline and amorphous polysaccharides via the oxidation of scissile alpha- or beta-(1-4)-glycosidic bonds, yielding C1 and/or C4 oxidation products. Catalysis by LPMOs requires the reduction of the active-site copper from Cu(II) to Cu(I) by a reducing agent and H(2)O(2) or O(2) as a cosubstrate.</text>
</comment>
<dbReference type="PANTHER" id="PTHR24291:SF50">
    <property type="entry name" value="BIFUNCTIONAL ALBAFLAVENONE MONOOXYGENASE_TERPENE SYNTHASE"/>
    <property type="match status" value="1"/>
</dbReference>
<dbReference type="CDD" id="cd21175">
    <property type="entry name" value="LPMO_AA9"/>
    <property type="match status" value="1"/>
</dbReference>
<evidence type="ECO:0000256" key="4">
    <source>
        <dbReference type="ARBA" id="ARBA00023002"/>
    </source>
</evidence>
<dbReference type="Gene3D" id="2.70.50.70">
    <property type="match status" value="1"/>
</dbReference>
<feature type="region of interest" description="Disordered" evidence="10">
    <location>
        <begin position="216"/>
        <end position="243"/>
    </location>
</feature>
<keyword evidence="8" id="KW-1015">Disulfide bond</keyword>
<feature type="coiled-coil region" evidence="9">
    <location>
        <begin position="500"/>
        <end position="527"/>
    </location>
</feature>
<accession>A0AAD5SJU0</accession>
<dbReference type="AlphaFoldDB" id="A0AAD5SJU0"/>
<reference evidence="13" key="1">
    <citation type="submission" date="2020-05" db="EMBL/GenBank/DDBJ databases">
        <title>Phylogenomic resolution of chytrid fungi.</title>
        <authorList>
            <person name="Stajich J.E."/>
            <person name="Amses K."/>
            <person name="Simmons R."/>
            <person name="Seto K."/>
            <person name="Myers J."/>
            <person name="Bonds A."/>
            <person name="Quandt C.A."/>
            <person name="Barry K."/>
            <person name="Liu P."/>
            <person name="Grigoriev I."/>
            <person name="Longcore J.E."/>
            <person name="James T.Y."/>
        </authorList>
    </citation>
    <scope>NUCLEOTIDE SEQUENCE</scope>
    <source>
        <strain evidence="13">JEL0318</strain>
    </source>
</reference>
<feature type="signal peptide" evidence="11">
    <location>
        <begin position="1"/>
        <end position="16"/>
    </location>
</feature>